<reference evidence="2" key="1">
    <citation type="journal article" date="2016" name="Genome Announc.">
        <title>Draft Genome Sequences of Methanobrevibacter curvatus DSM11111, Methanobrevibacter cuticularis DSM11139, Methanobrevibacter filiformis DSM11501, and Methanobrevibacter oralis DSM7256.</title>
        <authorList>
            <person name="Poehlein A."/>
            <person name="Seedorf H."/>
        </authorList>
    </citation>
    <scope>NUCLEOTIDE SEQUENCE [LARGE SCALE GENOMIC DNA]</scope>
    <source>
        <strain evidence="2">DSM 7256 / JCM 30027 / ZR</strain>
    </source>
</reference>
<sequence length="104" mass="12061">MCECPECGEKTDEENVEFECPFCSKDDMGEGFYTCENCETLFDYKGDLWECEFCHKGSTQTDITNNEDEEYLMCPDCGEELEDDSYCFNCGWPNNQGWIGEHYG</sequence>
<evidence type="ECO:0008006" key="3">
    <source>
        <dbReference type="Google" id="ProtNLM"/>
    </source>
</evidence>
<dbReference type="PATRIC" id="fig|66851.6.peg.696"/>
<dbReference type="OrthoDB" id="1266at2157"/>
<keyword evidence="2" id="KW-1185">Reference proteome</keyword>
<dbReference type="InterPro" id="IPR037274">
    <property type="entry name" value="Znf_CHY_sf"/>
</dbReference>
<accession>A0A166BIJ5</accession>
<comment type="caution">
    <text evidence="1">The sequence shown here is derived from an EMBL/GenBank/DDBJ whole genome shotgun (WGS) entry which is preliminary data.</text>
</comment>
<dbReference type="AlphaFoldDB" id="A0A166BIJ5"/>
<gene>
    <name evidence="1" type="ORF">MBORA_06290</name>
</gene>
<organism evidence="1 2">
    <name type="scientific">Methanobrevibacter oralis</name>
    <dbReference type="NCBI Taxonomy" id="66851"/>
    <lineage>
        <taxon>Archaea</taxon>
        <taxon>Methanobacteriati</taxon>
        <taxon>Methanobacteriota</taxon>
        <taxon>Methanomada group</taxon>
        <taxon>Methanobacteria</taxon>
        <taxon>Methanobacteriales</taxon>
        <taxon>Methanobacteriaceae</taxon>
        <taxon>Methanobrevibacter</taxon>
    </lineage>
</organism>
<protein>
    <recommendedName>
        <fullName evidence="3">Double zinc ribbon</fullName>
    </recommendedName>
</protein>
<dbReference type="RefSeq" id="WP_042693389.1">
    <property type="nucleotide sequence ID" value="NZ_CABMAB010000021.1"/>
</dbReference>
<evidence type="ECO:0000313" key="1">
    <source>
        <dbReference type="EMBL" id="KZX13401.1"/>
    </source>
</evidence>
<dbReference type="EMBL" id="LWMU01000050">
    <property type="protein sequence ID" value="KZX13401.1"/>
    <property type="molecule type" value="Genomic_DNA"/>
</dbReference>
<dbReference type="GO" id="GO:0008270">
    <property type="term" value="F:zinc ion binding"/>
    <property type="evidence" value="ECO:0007669"/>
    <property type="project" value="InterPro"/>
</dbReference>
<dbReference type="Proteomes" id="UP000077428">
    <property type="component" value="Unassembled WGS sequence"/>
</dbReference>
<proteinExistence type="predicted"/>
<evidence type="ECO:0000313" key="2">
    <source>
        <dbReference type="Proteomes" id="UP000077428"/>
    </source>
</evidence>
<dbReference type="SUPFAM" id="SSF161219">
    <property type="entry name" value="CHY zinc finger-like"/>
    <property type="match status" value="1"/>
</dbReference>
<name>A0A166BIJ5_METOA</name>